<keyword evidence="1" id="KW-1133">Transmembrane helix</keyword>
<reference evidence="4" key="1">
    <citation type="journal article" date="2019" name="Int. J. Syst. Evol. Microbiol.">
        <title>The Global Catalogue of Microorganisms (GCM) 10K type strain sequencing project: providing services to taxonomists for standard genome sequencing and annotation.</title>
        <authorList>
            <consortium name="The Broad Institute Genomics Platform"/>
            <consortium name="The Broad Institute Genome Sequencing Center for Infectious Disease"/>
            <person name="Wu L."/>
            <person name="Ma J."/>
        </authorList>
    </citation>
    <scope>NUCLEOTIDE SEQUENCE [LARGE SCALE GENOMIC DNA]</scope>
    <source>
        <strain evidence="4">CGMCC 1.15439</strain>
    </source>
</reference>
<dbReference type="InterPro" id="IPR038522">
    <property type="entry name" value="T4/T6SS_DotU_sf"/>
</dbReference>
<dbReference type="RefSeq" id="WP_188792812.1">
    <property type="nucleotide sequence ID" value="NZ_BMJA01000001.1"/>
</dbReference>
<dbReference type="PANTHER" id="PTHR38033:SF1">
    <property type="entry name" value="DOTU FAMILY TYPE IV_VI SECRETION SYSTEM PROTEIN"/>
    <property type="match status" value="1"/>
</dbReference>
<dbReference type="Proteomes" id="UP000620046">
    <property type="component" value="Unassembled WGS sequence"/>
</dbReference>
<keyword evidence="1" id="KW-0812">Transmembrane</keyword>
<evidence type="ECO:0000313" key="3">
    <source>
        <dbReference type="EMBL" id="GGA20968.1"/>
    </source>
</evidence>
<evidence type="ECO:0000256" key="1">
    <source>
        <dbReference type="SAM" id="Phobius"/>
    </source>
</evidence>
<sequence>MAGTESPRVLTCFGTFYEEVARLKLAIKNKDVVRLLQPGEPYATIEPQELAERISQRLRAIIDKLSHDIAAQATDAEMEIYRRTRYAMVALADEIFILNLSWPSAEYWPEYLLEHAVAGTRIAGRKFFDYVREQLGIRERTSLDADLAAVYLLALQLGFQGMYRGMEGQAALRACRTKLYPLASGRKLDGDTGRMFAQAYQYTVVNDRDNTRTALTPWLRWAAYGTVAYLILSSLLWLMLTWSLLNVIGSTT</sequence>
<gene>
    <name evidence="3" type="ORF">GCM10010981_06340</name>
</gene>
<dbReference type="EMBL" id="BMJA01000001">
    <property type="protein sequence ID" value="GGA20968.1"/>
    <property type="molecule type" value="Genomic_DNA"/>
</dbReference>
<dbReference type="Pfam" id="PF09850">
    <property type="entry name" value="DotU"/>
    <property type="match status" value="1"/>
</dbReference>
<evidence type="ECO:0000259" key="2">
    <source>
        <dbReference type="Pfam" id="PF09850"/>
    </source>
</evidence>
<organism evidence="3 4">
    <name type="scientific">Dyella nitratireducens</name>
    <dbReference type="NCBI Taxonomy" id="1849580"/>
    <lineage>
        <taxon>Bacteria</taxon>
        <taxon>Pseudomonadati</taxon>
        <taxon>Pseudomonadota</taxon>
        <taxon>Gammaproteobacteria</taxon>
        <taxon>Lysobacterales</taxon>
        <taxon>Rhodanobacteraceae</taxon>
        <taxon>Dyella</taxon>
    </lineage>
</organism>
<name>A0ABQ1FM19_9GAMM</name>
<dbReference type="PANTHER" id="PTHR38033">
    <property type="entry name" value="MEMBRANE PROTEIN-RELATED"/>
    <property type="match status" value="1"/>
</dbReference>
<dbReference type="InterPro" id="IPR017732">
    <property type="entry name" value="T4/T6SS_DotU"/>
</dbReference>
<evidence type="ECO:0000313" key="4">
    <source>
        <dbReference type="Proteomes" id="UP000620046"/>
    </source>
</evidence>
<protein>
    <recommendedName>
        <fullName evidence="2">Type IV / VI secretion system DotU domain-containing protein</fullName>
    </recommendedName>
</protein>
<keyword evidence="1" id="KW-0472">Membrane</keyword>
<keyword evidence="4" id="KW-1185">Reference proteome</keyword>
<accession>A0ABQ1FM19</accession>
<feature type="domain" description="Type IV / VI secretion system DotU" evidence="2">
    <location>
        <begin position="49"/>
        <end position="238"/>
    </location>
</feature>
<comment type="caution">
    <text evidence="3">The sequence shown here is derived from an EMBL/GenBank/DDBJ whole genome shotgun (WGS) entry which is preliminary data.</text>
</comment>
<proteinExistence type="predicted"/>
<dbReference type="Gene3D" id="1.25.40.590">
    <property type="entry name" value="Type IV / VI secretion system, DotU"/>
    <property type="match status" value="1"/>
</dbReference>
<feature type="transmembrane region" description="Helical" evidence="1">
    <location>
        <begin position="221"/>
        <end position="245"/>
    </location>
</feature>